<protein>
    <recommendedName>
        <fullName evidence="3">Isochorismatase-like domain-containing protein</fullName>
    </recommendedName>
</protein>
<dbReference type="EMBL" id="JAQMWT010000531">
    <property type="protein sequence ID" value="KAJ8600024.1"/>
    <property type="molecule type" value="Genomic_DNA"/>
</dbReference>
<dbReference type="PANTHER" id="PTHR43540">
    <property type="entry name" value="PEROXYUREIDOACRYLATE/UREIDOACRYLATE AMIDOHYDROLASE-RELATED"/>
    <property type="match status" value="1"/>
</dbReference>
<dbReference type="Gene3D" id="3.40.50.850">
    <property type="entry name" value="Isochorismatase-like"/>
    <property type="match status" value="1"/>
</dbReference>
<evidence type="ECO:0000313" key="5">
    <source>
        <dbReference type="Proteomes" id="UP001230188"/>
    </source>
</evidence>
<feature type="domain" description="Isochorismatase-like" evidence="3">
    <location>
        <begin position="265"/>
        <end position="450"/>
    </location>
</feature>
<proteinExistence type="inferred from homology"/>
<name>A0AAD7U8V4_9STRA</name>
<dbReference type="SUPFAM" id="SSF52499">
    <property type="entry name" value="Isochorismatase-like hydrolases"/>
    <property type="match status" value="1"/>
</dbReference>
<evidence type="ECO:0000256" key="1">
    <source>
        <dbReference type="ARBA" id="ARBA00006336"/>
    </source>
</evidence>
<evidence type="ECO:0000313" key="4">
    <source>
        <dbReference type="EMBL" id="KAJ8600024.1"/>
    </source>
</evidence>
<dbReference type="PANTHER" id="PTHR43540:SF9">
    <property type="entry name" value="FAMILY HYDROLASE, PUTATIVE (AFU_ORTHOLOGUE AFUA_2G08700)-RELATED"/>
    <property type="match status" value="1"/>
</dbReference>
<keyword evidence="2" id="KW-0378">Hydrolase</keyword>
<dbReference type="GO" id="GO:0016787">
    <property type="term" value="F:hydrolase activity"/>
    <property type="evidence" value="ECO:0007669"/>
    <property type="project" value="UniProtKB-KW"/>
</dbReference>
<reference evidence="4" key="1">
    <citation type="submission" date="2023-01" db="EMBL/GenBank/DDBJ databases">
        <title>Metagenome sequencing of chrysophaentin producing Chrysophaeum taylorii.</title>
        <authorList>
            <person name="Davison J."/>
            <person name="Bewley C."/>
        </authorList>
    </citation>
    <scope>NUCLEOTIDE SEQUENCE</scope>
    <source>
        <strain evidence="4">NIES-1699</strain>
    </source>
</reference>
<evidence type="ECO:0000259" key="3">
    <source>
        <dbReference type="Pfam" id="PF00857"/>
    </source>
</evidence>
<dbReference type="InterPro" id="IPR036380">
    <property type="entry name" value="Isochorismatase-like_sf"/>
</dbReference>
<dbReference type="Proteomes" id="UP001230188">
    <property type="component" value="Unassembled WGS sequence"/>
</dbReference>
<comment type="caution">
    <text evidence="4">The sequence shown here is derived from an EMBL/GenBank/DDBJ whole genome shotgun (WGS) entry which is preliminary data.</text>
</comment>
<evidence type="ECO:0000256" key="2">
    <source>
        <dbReference type="ARBA" id="ARBA00022801"/>
    </source>
</evidence>
<keyword evidence="5" id="KW-1185">Reference proteome</keyword>
<dbReference type="Pfam" id="PF00857">
    <property type="entry name" value="Isochorismatase"/>
    <property type="match status" value="1"/>
</dbReference>
<dbReference type="CDD" id="cd00431">
    <property type="entry name" value="cysteine_hydrolases"/>
    <property type="match status" value="1"/>
</dbReference>
<dbReference type="InterPro" id="IPR000868">
    <property type="entry name" value="Isochorismatase-like_dom"/>
</dbReference>
<organism evidence="4 5">
    <name type="scientific">Chrysophaeum taylorii</name>
    <dbReference type="NCBI Taxonomy" id="2483200"/>
    <lineage>
        <taxon>Eukaryota</taxon>
        <taxon>Sar</taxon>
        <taxon>Stramenopiles</taxon>
        <taxon>Ochrophyta</taxon>
        <taxon>Pelagophyceae</taxon>
        <taxon>Pelagomonadales</taxon>
        <taxon>Pelagomonadaceae</taxon>
        <taxon>Chrysophaeum</taxon>
    </lineage>
</organism>
<comment type="similarity">
    <text evidence="1">Belongs to the isochorismatase family.</text>
</comment>
<dbReference type="AlphaFoldDB" id="A0AAD7U8V4"/>
<gene>
    <name evidence="4" type="ORF">CTAYLR_001883</name>
</gene>
<dbReference type="InterPro" id="IPR050272">
    <property type="entry name" value="Isochorismatase-like_hydrls"/>
</dbReference>
<sequence>MIVPLAVSGTIEEGFELRRNIDAESWEAVFLGPALCRGAKMYLDIKETGCREHDRVNPARVNPAMVLTGDERDANVYSVYLVEERACVSALLGEPRLLSMAADALRVDLEDPLTSPRVVEFARAKLGYDAETCAVLSVVAAYRGRRFVAAPPFEIRSDGTRVTSFRRSLAIFSGIDQAVPGSSSWNQAVAAALVRANAELPADSEALYATNRVQNRLSTRLSVEEIRVLFSRAGLGDIPALPEPLRVRADPYPFPLVGSLDPETTALLIVDLQRDFTEEGGYASAMGLDLKPLAAPLANVKRVLAAARSSGLKIIHTRQGFRDDLADVPPHVAARFAKHCDILIGKTVGPLGTVFIRGQPGWHINDAVAPIEGEPVVDKTANSAFVGTDLDRILRASNIHNLVLCGNTLDVCVHSTMRHANDLNYHTCLLEDCCGCAAEALKKAMLHSVKIETGVFGCVSNADAFISALHAMPPPLASLLSSRRGSFRLALSDSELV</sequence>
<accession>A0AAD7U8V4</accession>